<evidence type="ECO:0000256" key="1">
    <source>
        <dbReference type="ARBA" id="ARBA00004123"/>
    </source>
</evidence>
<comment type="subcellular location">
    <subcellularLocation>
        <location evidence="1">Nucleus</location>
    </subcellularLocation>
</comment>
<evidence type="ECO:0000256" key="2">
    <source>
        <dbReference type="ARBA" id="ARBA00008029"/>
    </source>
</evidence>
<dbReference type="GeneID" id="114347497"/>
<dbReference type="Gene3D" id="3.30.457.60">
    <property type="match status" value="1"/>
</dbReference>
<dbReference type="RefSeq" id="XP_028153995.1">
    <property type="nucleotide sequence ID" value="XM_028298194.1"/>
</dbReference>
<dbReference type="OrthoDB" id="331602at2759"/>
<dbReference type="PANTHER" id="PTHR23168:SF0">
    <property type="entry name" value="MITOTIC SPINDLE ASSEMBLY CHECKPOINT PROTEIN MAD1"/>
    <property type="match status" value="1"/>
</dbReference>
<feature type="coiled-coil region" evidence="7">
    <location>
        <begin position="379"/>
        <end position="427"/>
    </location>
</feature>
<dbReference type="Gene3D" id="1.20.5.170">
    <property type="match status" value="1"/>
</dbReference>
<proteinExistence type="inferred from homology"/>
<dbReference type="AlphaFoldDB" id="A0A6P7HE13"/>
<keyword evidence="9" id="KW-1185">Reference proteome</keyword>
<evidence type="ECO:0000313" key="8">
    <source>
        <dbReference type="EnsemblMetazoa" id="XP_028153995.1"/>
    </source>
</evidence>
<dbReference type="SUPFAM" id="SSF75704">
    <property type="entry name" value="Mitotic arrest deficient-like 1, Mad1"/>
    <property type="match status" value="1"/>
</dbReference>
<keyword evidence="3" id="KW-0132">Cell division</keyword>
<organism evidence="10">
    <name type="scientific">Diabrotica virgifera virgifera</name>
    <name type="common">western corn rootworm</name>
    <dbReference type="NCBI Taxonomy" id="50390"/>
    <lineage>
        <taxon>Eukaryota</taxon>
        <taxon>Metazoa</taxon>
        <taxon>Ecdysozoa</taxon>
        <taxon>Arthropoda</taxon>
        <taxon>Hexapoda</taxon>
        <taxon>Insecta</taxon>
        <taxon>Pterygota</taxon>
        <taxon>Neoptera</taxon>
        <taxon>Endopterygota</taxon>
        <taxon>Coleoptera</taxon>
        <taxon>Polyphaga</taxon>
        <taxon>Cucujiformia</taxon>
        <taxon>Chrysomeloidea</taxon>
        <taxon>Chrysomelidae</taxon>
        <taxon>Galerucinae</taxon>
        <taxon>Diabroticina</taxon>
        <taxon>Diabroticites</taxon>
        <taxon>Diabrotica</taxon>
    </lineage>
</organism>
<dbReference type="GO" id="GO:0000776">
    <property type="term" value="C:kinetochore"/>
    <property type="evidence" value="ECO:0007669"/>
    <property type="project" value="TreeGrafter"/>
</dbReference>
<accession>A0A6P7HE13</accession>
<feature type="coiled-coil region" evidence="7">
    <location>
        <begin position="465"/>
        <end position="630"/>
    </location>
</feature>
<keyword evidence="6" id="KW-0131">Cell cycle</keyword>
<gene>
    <name evidence="10" type="primary">LOC114347497</name>
</gene>
<keyword evidence="5" id="KW-0539">Nucleus</keyword>
<dbReference type="FunCoup" id="A0A6P7HE13">
    <property type="interactions" value="1403"/>
</dbReference>
<comment type="similarity">
    <text evidence="2">Belongs to the MAD1 family.</text>
</comment>
<dbReference type="InterPro" id="IPR008672">
    <property type="entry name" value="Mad1"/>
</dbReference>
<dbReference type="InParanoid" id="A0A6P7HE13"/>
<dbReference type="EnsemblMetazoa" id="XM_028298194.2">
    <property type="protein sequence ID" value="XP_028153995.1"/>
    <property type="gene ID" value="LOC114347497"/>
</dbReference>
<keyword evidence="4" id="KW-0498">Mitosis</keyword>
<evidence type="ECO:0000313" key="10">
    <source>
        <dbReference type="RefSeq" id="XP_028153995.1"/>
    </source>
</evidence>
<dbReference type="GO" id="GO:0051301">
    <property type="term" value="P:cell division"/>
    <property type="evidence" value="ECO:0007669"/>
    <property type="project" value="UniProtKB-KW"/>
</dbReference>
<reference evidence="10" key="1">
    <citation type="submission" date="2025-04" db="UniProtKB">
        <authorList>
            <consortium name="RefSeq"/>
        </authorList>
    </citation>
    <scope>IDENTIFICATION</scope>
    <source>
        <tissue evidence="10">Whole insect</tissue>
    </source>
</reference>
<evidence type="ECO:0000313" key="9">
    <source>
        <dbReference type="Proteomes" id="UP001652700"/>
    </source>
</evidence>
<sequence length="735" mass="86034">MSEYIDDTILNMVKNLKSTRDKSRNNYEFASLKRSLSSSNSNESSIEEATPIKKMKQDRKFDLSYVGSPREMNRLRVDLLEARNIIKSLETRVTHMHTVRQQMQMMFEDENKTLKRQCEYDKKTIEELENQLQTVRKREIDLKHELSEKNKKYDMLKITTSEEVQKLESSLLDVKEESRQMESEENGIVPTLERKIRELETMLEAAEEDAEAHKKLADELGQRISKDNAVQRDLELKEQELLSAKLYIKELEYAKESYGEFQEYSKSQAEKLERYMELEKQNEQLIEETDRLKEQVKNKLILEEEVYDLKNRLVKFKDCEKKLIELQIQETQNALCLNEWRAVARGICESTEADSALPHLLRVVVDRLQQQELVLTSAKVDLESQLKSMTHEAKVAKSEAEKCQKLVAELKETSAQKQKLIHRMEKKLMLVIRERDSYRLQLDSYERDLTMYISVPTTGAGSTSSQSQKERIDNLEKIVADYRDLVTKLEGDLEVAQPNLHAEVLPIRAEQMARLKDEVHHLKLENDKLRQRKDQLEIQLESYMEGEDTRSDGKILHPSNNPLSECLVQRGKQVEKLQQEIGNLKRKIKNMEEGIECSKLGDITLTGKEITQLKEQLQSQENQNQLLKEYFKSQMQEFRNVIYMLLGYKIDRTQNSLYKLTSLYAEQADDLLCFQVNKDGDLNLLENEFSATLDKMINLHLRHQKSIPVFLSALTMDLFQNKTMTTKSYETELDE</sequence>
<reference evidence="8" key="2">
    <citation type="submission" date="2025-05" db="UniProtKB">
        <authorList>
            <consortium name="EnsemblMetazoa"/>
        </authorList>
    </citation>
    <scope>IDENTIFICATION</scope>
</reference>
<dbReference type="Pfam" id="PF05557">
    <property type="entry name" value="MAD"/>
    <property type="match status" value="1"/>
</dbReference>
<evidence type="ECO:0000256" key="5">
    <source>
        <dbReference type="ARBA" id="ARBA00023242"/>
    </source>
</evidence>
<feature type="coiled-coil region" evidence="7">
    <location>
        <begin position="72"/>
        <end position="223"/>
    </location>
</feature>
<keyword evidence="7" id="KW-0175">Coiled coil</keyword>
<dbReference type="GO" id="GO:0051315">
    <property type="term" value="P:attachment of mitotic spindle microtubules to kinetochore"/>
    <property type="evidence" value="ECO:0007669"/>
    <property type="project" value="TreeGrafter"/>
</dbReference>
<name>A0A6P7HE13_DIAVI</name>
<feature type="coiled-coil region" evidence="7">
    <location>
        <begin position="268"/>
        <end position="302"/>
    </location>
</feature>
<dbReference type="GO" id="GO:0007094">
    <property type="term" value="P:mitotic spindle assembly checkpoint signaling"/>
    <property type="evidence" value="ECO:0007669"/>
    <property type="project" value="InterPro"/>
</dbReference>
<evidence type="ECO:0000256" key="7">
    <source>
        <dbReference type="SAM" id="Coils"/>
    </source>
</evidence>
<evidence type="ECO:0000256" key="4">
    <source>
        <dbReference type="ARBA" id="ARBA00022776"/>
    </source>
</evidence>
<dbReference type="GO" id="GO:0005635">
    <property type="term" value="C:nuclear envelope"/>
    <property type="evidence" value="ECO:0007669"/>
    <property type="project" value="TreeGrafter"/>
</dbReference>
<dbReference type="PANTHER" id="PTHR23168">
    <property type="entry name" value="MITOTIC SPINDLE ASSEMBLY CHECKPOINT PROTEIN MAD1 MITOTIC ARREST DEFICIENT-LIKE PROTEIN 1"/>
    <property type="match status" value="1"/>
</dbReference>
<protein>
    <submittedName>
        <fullName evidence="10">Mitotic spindle assembly checkpoint protein MAD1 isoform X1</fullName>
    </submittedName>
</protein>
<dbReference type="GO" id="GO:0072686">
    <property type="term" value="C:mitotic spindle"/>
    <property type="evidence" value="ECO:0007669"/>
    <property type="project" value="TreeGrafter"/>
</dbReference>
<dbReference type="CTD" id="35954"/>
<evidence type="ECO:0000256" key="3">
    <source>
        <dbReference type="ARBA" id="ARBA00022618"/>
    </source>
</evidence>
<dbReference type="FunFam" id="3.30.457.60:FF:000002">
    <property type="entry name" value="Mitotic spindle assembly checkpoint protein MAD1"/>
    <property type="match status" value="1"/>
</dbReference>
<evidence type="ECO:0000256" key="6">
    <source>
        <dbReference type="ARBA" id="ARBA00023306"/>
    </source>
</evidence>
<dbReference type="Gene3D" id="6.10.250.90">
    <property type="match status" value="1"/>
</dbReference>
<dbReference type="KEGG" id="dvv:114347497"/>
<dbReference type="Proteomes" id="UP001652700">
    <property type="component" value="Unplaced"/>
</dbReference>